<accession>A0A4Y7T7U0</accession>
<dbReference type="Proteomes" id="UP000298030">
    <property type="component" value="Unassembled WGS sequence"/>
</dbReference>
<dbReference type="STRING" id="71717.A0A4Y7T7U0"/>
<gene>
    <name evidence="2" type="ORF">FA13DRAFT_1792510</name>
</gene>
<feature type="region of interest" description="Disordered" evidence="1">
    <location>
        <begin position="411"/>
        <end position="445"/>
    </location>
</feature>
<evidence type="ECO:0000256" key="1">
    <source>
        <dbReference type="SAM" id="MobiDB-lite"/>
    </source>
</evidence>
<dbReference type="AlphaFoldDB" id="A0A4Y7T7U0"/>
<feature type="compositionally biased region" description="Low complexity" evidence="1">
    <location>
        <begin position="429"/>
        <end position="445"/>
    </location>
</feature>
<feature type="compositionally biased region" description="Basic and acidic residues" evidence="1">
    <location>
        <begin position="59"/>
        <end position="75"/>
    </location>
</feature>
<keyword evidence="3" id="KW-1185">Reference proteome</keyword>
<protein>
    <submittedName>
        <fullName evidence="2">Uncharacterized protein</fullName>
    </submittedName>
</protein>
<feature type="region of interest" description="Disordered" evidence="1">
    <location>
        <begin position="59"/>
        <end position="107"/>
    </location>
</feature>
<dbReference type="EMBL" id="QPFP01000024">
    <property type="protein sequence ID" value="TEB30024.1"/>
    <property type="molecule type" value="Genomic_DNA"/>
</dbReference>
<feature type="region of interest" description="Disordered" evidence="1">
    <location>
        <begin position="474"/>
        <end position="499"/>
    </location>
</feature>
<evidence type="ECO:0000313" key="3">
    <source>
        <dbReference type="Proteomes" id="UP000298030"/>
    </source>
</evidence>
<feature type="compositionally biased region" description="Low complexity" evidence="1">
    <location>
        <begin position="286"/>
        <end position="303"/>
    </location>
</feature>
<evidence type="ECO:0000313" key="2">
    <source>
        <dbReference type="EMBL" id="TEB30024.1"/>
    </source>
</evidence>
<organism evidence="2 3">
    <name type="scientific">Coprinellus micaceus</name>
    <name type="common">Glistening ink-cap mushroom</name>
    <name type="synonym">Coprinus micaceus</name>
    <dbReference type="NCBI Taxonomy" id="71717"/>
    <lineage>
        <taxon>Eukaryota</taxon>
        <taxon>Fungi</taxon>
        <taxon>Dikarya</taxon>
        <taxon>Basidiomycota</taxon>
        <taxon>Agaricomycotina</taxon>
        <taxon>Agaricomycetes</taxon>
        <taxon>Agaricomycetidae</taxon>
        <taxon>Agaricales</taxon>
        <taxon>Agaricineae</taxon>
        <taxon>Psathyrellaceae</taxon>
        <taxon>Coprinellus</taxon>
    </lineage>
</organism>
<reference evidence="2 3" key="1">
    <citation type="journal article" date="2019" name="Nat. Ecol. Evol.">
        <title>Megaphylogeny resolves global patterns of mushroom evolution.</title>
        <authorList>
            <person name="Varga T."/>
            <person name="Krizsan K."/>
            <person name="Foldi C."/>
            <person name="Dima B."/>
            <person name="Sanchez-Garcia M."/>
            <person name="Sanchez-Ramirez S."/>
            <person name="Szollosi G.J."/>
            <person name="Szarkandi J.G."/>
            <person name="Papp V."/>
            <person name="Albert L."/>
            <person name="Andreopoulos W."/>
            <person name="Angelini C."/>
            <person name="Antonin V."/>
            <person name="Barry K.W."/>
            <person name="Bougher N.L."/>
            <person name="Buchanan P."/>
            <person name="Buyck B."/>
            <person name="Bense V."/>
            <person name="Catcheside P."/>
            <person name="Chovatia M."/>
            <person name="Cooper J."/>
            <person name="Damon W."/>
            <person name="Desjardin D."/>
            <person name="Finy P."/>
            <person name="Geml J."/>
            <person name="Haridas S."/>
            <person name="Hughes K."/>
            <person name="Justo A."/>
            <person name="Karasinski D."/>
            <person name="Kautmanova I."/>
            <person name="Kiss B."/>
            <person name="Kocsube S."/>
            <person name="Kotiranta H."/>
            <person name="LaButti K.M."/>
            <person name="Lechner B.E."/>
            <person name="Liimatainen K."/>
            <person name="Lipzen A."/>
            <person name="Lukacs Z."/>
            <person name="Mihaltcheva S."/>
            <person name="Morgado L.N."/>
            <person name="Niskanen T."/>
            <person name="Noordeloos M.E."/>
            <person name="Ohm R.A."/>
            <person name="Ortiz-Santana B."/>
            <person name="Ovrebo C."/>
            <person name="Racz N."/>
            <person name="Riley R."/>
            <person name="Savchenko A."/>
            <person name="Shiryaev A."/>
            <person name="Soop K."/>
            <person name="Spirin V."/>
            <person name="Szebenyi C."/>
            <person name="Tomsovsky M."/>
            <person name="Tulloss R.E."/>
            <person name="Uehling J."/>
            <person name="Grigoriev I.V."/>
            <person name="Vagvolgyi C."/>
            <person name="Papp T."/>
            <person name="Martin F.M."/>
            <person name="Miettinen O."/>
            <person name="Hibbett D.S."/>
            <person name="Nagy L.G."/>
        </authorList>
    </citation>
    <scope>NUCLEOTIDE SEQUENCE [LARGE SCALE GENOMIC DNA]</scope>
    <source>
        <strain evidence="2 3">FP101781</strain>
    </source>
</reference>
<name>A0A4Y7T7U0_COPMI</name>
<feature type="compositionally biased region" description="Polar residues" evidence="1">
    <location>
        <begin position="89"/>
        <end position="98"/>
    </location>
</feature>
<feature type="region of interest" description="Disordered" evidence="1">
    <location>
        <begin position="283"/>
        <end position="319"/>
    </location>
</feature>
<dbReference type="OrthoDB" id="2590590at2759"/>
<proteinExistence type="predicted"/>
<feature type="region of interest" description="Disordered" evidence="1">
    <location>
        <begin position="1"/>
        <end position="39"/>
    </location>
</feature>
<comment type="caution">
    <text evidence="2">The sequence shown here is derived from an EMBL/GenBank/DDBJ whole genome shotgun (WGS) entry which is preliminary data.</text>
</comment>
<sequence>MSAEQYAPIEQDRAPPPVDDEPPSYDDLAAQNGPNSRFGRWRGWIEKRAAERYADITPEERRRRRERGWELRDDGESSQVVTQPPPILYTTTSEPSPHSHQHGPENSLHIQTSNLSINDFGGNSPRASLSDIPLPFVSQAIQPTHLKINHFGSRFLPHATSQIRCILPLLSHRLLLVGHDEGLSVMDMFPQDWTGNGDISVKQPNEAQSYLVWRGESVFQMTILELEETSDGTPQGVLLMLVGPEPDSAGGPRDHDFRVLRMHNLSSLTSLARWAGSSNEHPTHYGSLLTSPSGGGPSLSTTPIADRGPSPARHDSAESTWDVVEDLPLRWATDFVPLASPGSRLSSTSVFSYATWSDPNRRSASAQLLAIATKNAILLYESPRGERAYRFLKEFYTPIQPRKMTFFHQHATQEPNRMSSETSRHKHTSSSSSTRPDSSHSSSSISYGTQLCLFVVFDKKAGWIRLADSAVGEFELRDDGGPPSQPSSGRDSLSPSGGSVARTRARLSFDIRESVAKWILPAQCDLPVHDPSTNAYVPRTVAFVTRVPPLHVIYWKNTPRNVSARVCHPARSSLMSPRYPRDQPLFLQVIGFGDAGLEVYETSLGFLYEGNGNGKGKGRSSVVHESVRAEEDLGGDIGFLETGGNWDQANELYSRGLERMDSFSTYTTTTAASSYTSVESEDLLQLLKQEAGMYGWCRKGVEDYRIFWVGGSYDIGRRDDDDGASFYA</sequence>
<feature type="compositionally biased region" description="Polar residues" evidence="1">
    <location>
        <begin position="486"/>
        <end position="497"/>
    </location>
</feature>